<dbReference type="GeneID" id="54409250"/>
<dbReference type="PANTHER" id="PTHR28535">
    <property type="entry name" value="ZINC FINGER GRF-TYPE CONTAINING 1"/>
    <property type="match status" value="1"/>
</dbReference>
<name>A0A6A6A529_9PLEO</name>
<dbReference type="Pfam" id="PF10382">
    <property type="entry name" value="ZGRF1-like_N"/>
    <property type="match status" value="1"/>
</dbReference>
<evidence type="ECO:0000256" key="1">
    <source>
        <dbReference type="SAM" id="MobiDB-lite"/>
    </source>
</evidence>
<sequence length="815" mass="88278">MTAPLRSTPHSSAVPASQNTAPVAEFRCLFTHDLRRKQKRWQDGYLKFHTFNNRVMVYDQTRYFLGDTYYKESNELHEGDELTLDKGIMVEVSEAMGVTQTDLTPLFENKTKDSPARPNATAPPRPFQPPSSVAPSKTVRSGSQLKHKSLNTLLGASKGPIGKSVPMESPYEARKEKEKANEWETERATKRQKTAQDSATSRVSSPPLDDSPVPRKNLPLWARTSDAKTARVSDKSIPHGATVITLDSSSDKFSAILSDVTLPCTSPGLVRTRPRSPVMPALPSVTQIVSEKPPVQTPRIPRGKVPVPHVKAMKTPQRPAPASSPPVSASNRLTNVDFAVQSAQKSPVQMPHAQQVPTDKPQTAHSLPSAPPRNPKAKSLRLSAGVKRGMLLCQSLPQQVQSAGSQSRVSVGKQKAESVLRIPNKDSSASASSRSSRSTAAGDALPRTKRKALTSSTGEVSKRARISESPADGSLDIFDDPEVVHGLLDQQLMVPSPPSEPWRSPSPPVSKTPKPKQTTTKKLAKKDTVVRKPPLMLADPEVAQARSLSPKGATRKTQPKKATVLKPQPARKVSPLAAPVLEAPQQPSREVSLARTDVSESTSRASSTSPRKLALSTGGFRKKPKRNEPHPTIVNPDLEVISAPRNESVALPPHPLRAGKKGPLMSTTELAALLQKSKKTSKGLTVGKEHSVVAGKSPNRTFRRVRSENDAPIPSTSEEWEKRNLPKPPADDAEGEGVQVEPKTKVGGLAALIKKTDPRKKLQRARSLTVDTNASVSEAESNLPSPVVDKDVGPWSTEAFDLFDWRPPKIGEGKT</sequence>
<dbReference type="PANTHER" id="PTHR28535:SF1">
    <property type="entry name" value="PROTEIN ZGRF1"/>
    <property type="match status" value="1"/>
</dbReference>
<feature type="compositionally biased region" description="Low complexity" evidence="1">
    <location>
        <begin position="511"/>
        <end position="521"/>
    </location>
</feature>
<feature type="compositionally biased region" description="Pro residues" evidence="1">
    <location>
        <begin position="495"/>
        <end position="510"/>
    </location>
</feature>
<dbReference type="AlphaFoldDB" id="A0A6A6A529"/>
<evidence type="ECO:0000259" key="2">
    <source>
        <dbReference type="Pfam" id="PF10382"/>
    </source>
</evidence>
<feature type="region of interest" description="Disordered" evidence="1">
    <location>
        <begin position="678"/>
        <end position="743"/>
    </location>
</feature>
<dbReference type="EMBL" id="ML977514">
    <property type="protein sequence ID" value="KAF2126275.1"/>
    <property type="molecule type" value="Genomic_DNA"/>
</dbReference>
<dbReference type="RefSeq" id="XP_033520667.1">
    <property type="nucleotide sequence ID" value="XM_033668818.1"/>
</dbReference>
<feature type="region of interest" description="Disordered" evidence="1">
    <location>
        <begin position="756"/>
        <end position="793"/>
    </location>
</feature>
<feature type="compositionally biased region" description="Polar residues" evidence="1">
    <location>
        <begin position="355"/>
        <end position="366"/>
    </location>
</feature>
<feature type="region of interest" description="Disordered" evidence="1">
    <location>
        <begin position="100"/>
        <end position="234"/>
    </location>
</feature>
<accession>A0A6A6A529</accession>
<organism evidence="3 4">
    <name type="scientific">Dothidotthia symphoricarpi CBS 119687</name>
    <dbReference type="NCBI Taxonomy" id="1392245"/>
    <lineage>
        <taxon>Eukaryota</taxon>
        <taxon>Fungi</taxon>
        <taxon>Dikarya</taxon>
        <taxon>Ascomycota</taxon>
        <taxon>Pezizomycotina</taxon>
        <taxon>Dothideomycetes</taxon>
        <taxon>Pleosporomycetidae</taxon>
        <taxon>Pleosporales</taxon>
        <taxon>Dothidotthiaceae</taxon>
        <taxon>Dothidotthia</taxon>
    </lineage>
</organism>
<dbReference type="GO" id="GO:0006302">
    <property type="term" value="P:double-strand break repair"/>
    <property type="evidence" value="ECO:0007669"/>
    <property type="project" value="TreeGrafter"/>
</dbReference>
<feature type="compositionally biased region" description="Polar residues" evidence="1">
    <location>
        <begin position="769"/>
        <end position="784"/>
    </location>
</feature>
<dbReference type="InterPro" id="IPR018838">
    <property type="entry name" value="ZGRF1-like_N"/>
</dbReference>
<feature type="compositionally biased region" description="Polar residues" evidence="1">
    <location>
        <begin position="130"/>
        <end position="154"/>
    </location>
</feature>
<dbReference type="Proteomes" id="UP000799771">
    <property type="component" value="Unassembled WGS sequence"/>
</dbReference>
<feature type="compositionally biased region" description="Basic and acidic residues" evidence="1">
    <location>
        <begin position="171"/>
        <end position="189"/>
    </location>
</feature>
<feature type="compositionally biased region" description="Low complexity" evidence="1">
    <location>
        <begin position="599"/>
        <end position="609"/>
    </location>
</feature>
<reference evidence="3" key="1">
    <citation type="journal article" date="2020" name="Stud. Mycol.">
        <title>101 Dothideomycetes genomes: a test case for predicting lifestyles and emergence of pathogens.</title>
        <authorList>
            <person name="Haridas S."/>
            <person name="Albert R."/>
            <person name="Binder M."/>
            <person name="Bloem J."/>
            <person name="Labutti K."/>
            <person name="Salamov A."/>
            <person name="Andreopoulos B."/>
            <person name="Baker S."/>
            <person name="Barry K."/>
            <person name="Bills G."/>
            <person name="Bluhm B."/>
            <person name="Cannon C."/>
            <person name="Castanera R."/>
            <person name="Culley D."/>
            <person name="Daum C."/>
            <person name="Ezra D."/>
            <person name="Gonzalez J."/>
            <person name="Henrissat B."/>
            <person name="Kuo A."/>
            <person name="Liang C."/>
            <person name="Lipzen A."/>
            <person name="Lutzoni F."/>
            <person name="Magnuson J."/>
            <person name="Mondo S."/>
            <person name="Nolan M."/>
            <person name="Ohm R."/>
            <person name="Pangilinan J."/>
            <person name="Park H.-J."/>
            <person name="Ramirez L."/>
            <person name="Alfaro M."/>
            <person name="Sun H."/>
            <person name="Tritt A."/>
            <person name="Yoshinaga Y."/>
            <person name="Zwiers L.-H."/>
            <person name="Turgeon B."/>
            <person name="Goodwin S."/>
            <person name="Spatafora J."/>
            <person name="Crous P."/>
            <person name="Grigoriev I."/>
        </authorList>
    </citation>
    <scope>NUCLEOTIDE SEQUENCE</scope>
    <source>
        <strain evidence="3">CBS 119687</strain>
    </source>
</reference>
<proteinExistence type="predicted"/>
<dbReference type="GO" id="GO:0005634">
    <property type="term" value="C:nucleus"/>
    <property type="evidence" value="ECO:0007669"/>
    <property type="project" value="TreeGrafter"/>
</dbReference>
<feature type="compositionally biased region" description="Low complexity" evidence="1">
    <location>
        <begin position="427"/>
        <end position="441"/>
    </location>
</feature>
<dbReference type="GO" id="GO:0035861">
    <property type="term" value="C:site of double-strand break"/>
    <property type="evidence" value="ECO:0007669"/>
    <property type="project" value="TreeGrafter"/>
</dbReference>
<feature type="compositionally biased region" description="Basic and acidic residues" evidence="1">
    <location>
        <begin position="225"/>
        <end position="234"/>
    </location>
</feature>
<evidence type="ECO:0000313" key="4">
    <source>
        <dbReference type="Proteomes" id="UP000799771"/>
    </source>
</evidence>
<dbReference type="InterPro" id="IPR052800">
    <property type="entry name" value="DNA_Repair_Helicase_ZGRF1"/>
</dbReference>
<feature type="compositionally biased region" description="Low complexity" evidence="1">
    <location>
        <begin position="201"/>
        <end position="215"/>
    </location>
</feature>
<dbReference type="OrthoDB" id="6513042at2759"/>
<feature type="compositionally biased region" description="Polar residues" evidence="1">
    <location>
        <begin position="397"/>
        <end position="409"/>
    </location>
</feature>
<feature type="domain" description="5'-3' DNA helicase ZGRF1-like N-terminal" evidence="2">
    <location>
        <begin position="23"/>
        <end position="103"/>
    </location>
</feature>
<feature type="region of interest" description="Disordered" evidence="1">
    <location>
        <begin position="397"/>
        <end position="637"/>
    </location>
</feature>
<feature type="region of interest" description="Disordered" evidence="1">
    <location>
        <begin position="271"/>
        <end position="379"/>
    </location>
</feature>
<protein>
    <recommendedName>
        <fullName evidence="2">5'-3' DNA helicase ZGRF1-like N-terminal domain-containing protein</fullName>
    </recommendedName>
</protein>
<evidence type="ECO:0000313" key="3">
    <source>
        <dbReference type="EMBL" id="KAF2126275.1"/>
    </source>
</evidence>
<gene>
    <name evidence="3" type="ORF">P153DRAFT_369612</name>
</gene>
<keyword evidence="4" id="KW-1185">Reference proteome</keyword>